<evidence type="ECO:0000259" key="9">
    <source>
        <dbReference type="Pfam" id="PF20637"/>
    </source>
</evidence>
<dbReference type="InterPro" id="IPR048939">
    <property type="entry name" value="ATG5_UblA"/>
</dbReference>
<dbReference type="InterPro" id="IPR042527">
    <property type="entry name" value="Atg5_UblA_dom_sf"/>
</dbReference>
<keyword evidence="4 7" id="KW-0832">Ubl conjugation</keyword>
<dbReference type="EMBL" id="HE806318">
    <property type="protein sequence ID" value="CCH59994.1"/>
    <property type="molecule type" value="Genomic_DNA"/>
</dbReference>
<dbReference type="GO" id="GO:0061908">
    <property type="term" value="C:phagophore"/>
    <property type="evidence" value="ECO:0007669"/>
    <property type="project" value="EnsemblFungi"/>
</dbReference>
<feature type="domain" description="Autophagy protein ATG5 alpha-helical bundle region" evidence="9">
    <location>
        <begin position="142"/>
        <end position="198"/>
    </location>
</feature>
<comment type="similarity">
    <text evidence="2 7">Belongs to the ATG5 family.</text>
</comment>
<dbReference type="GO" id="GO:0005829">
    <property type="term" value="C:cytosol"/>
    <property type="evidence" value="ECO:0007669"/>
    <property type="project" value="EnsemblFungi"/>
</dbReference>
<dbReference type="GO" id="GO:0044233">
    <property type="term" value="C:mitochondria-associated endoplasmic reticulum membrane contact site"/>
    <property type="evidence" value="ECO:0007669"/>
    <property type="project" value="TreeGrafter"/>
</dbReference>
<dbReference type="FunCoup" id="I2H0U2">
    <property type="interactions" value="372"/>
</dbReference>
<comment type="function">
    <text evidence="7">Involved in cytoplasm to vacuole transport (Cvt) and autophagic vesicle formation.</text>
</comment>
<dbReference type="GO" id="GO:0005776">
    <property type="term" value="C:autophagosome"/>
    <property type="evidence" value="ECO:0007669"/>
    <property type="project" value="EnsemblFungi"/>
</dbReference>
<dbReference type="eggNOG" id="KOG2976">
    <property type="taxonomic scope" value="Eukaryota"/>
</dbReference>
<comment type="subcellular location">
    <subcellularLocation>
        <location evidence="1 7">Preautophagosomal structure membrane</location>
        <topology evidence="1 7">Peripheral membrane protein</topology>
    </subcellularLocation>
</comment>
<dbReference type="GO" id="GO:0032258">
    <property type="term" value="P:cytoplasm to vacuole targeting by the Cvt pathway"/>
    <property type="evidence" value="ECO:0007669"/>
    <property type="project" value="EnsemblFungi"/>
</dbReference>
<dbReference type="InterPro" id="IPR048318">
    <property type="entry name" value="ATG5_UblB"/>
</dbReference>
<dbReference type="GO" id="GO:0008047">
    <property type="term" value="F:enzyme activator activity"/>
    <property type="evidence" value="ECO:0007669"/>
    <property type="project" value="EnsemblFungi"/>
</dbReference>
<keyword evidence="6 7" id="KW-0072">Autophagy</keyword>
<evidence type="ECO:0000313" key="12">
    <source>
        <dbReference type="Proteomes" id="UP000002866"/>
    </source>
</evidence>
<evidence type="ECO:0000256" key="5">
    <source>
        <dbReference type="ARBA" id="ARBA00022927"/>
    </source>
</evidence>
<dbReference type="InterPro" id="IPR007239">
    <property type="entry name" value="Atg5"/>
</dbReference>
<sequence>MNVIQNLLWQGSVNVQIIIDSELLLPGVPWQETIVNLRLPRNSYLILCIPLILKQTGKFLKLQFDSNTYIPWFEFENVPVYWNYPIGILFDTLTGLDPAQRDAKYFKSEDMIYYWKLQLGFCSITDCNQNGIIPFQSHESNQAIKKYWIHQWKQACFILNGNSKKIMSFSNNDIELFWQSILERDPVKFMDLSNKIIPKRPHRLPIVIYQILPTICISNPVVIIDNTNRNFQTVFDLMKREFPNYFLNVNNDSGTYNIAKVISNGIEIPLEMKLLEFYLNFKSMDGFLYISLSFFTQSN</sequence>
<dbReference type="PANTHER" id="PTHR13040">
    <property type="entry name" value="AUTOPHAGY PROTEIN 5"/>
    <property type="match status" value="1"/>
</dbReference>
<dbReference type="Gene3D" id="3.10.20.90">
    <property type="entry name" value="Phosphatidylinositol 3-kinase Catalytic Subunit, Chain A, domain 1"/>
    <property type="match status" value="1"/>
</dbReference>
<evidence type="ECO:0000256" key="3">
    <source>
        <dbReference type="ARBA" id="ARBA00022499"/>
    </source>
</evidence>
<dbReference type="GO" id="GO:0120095">
    <property type="term" value="C:vacuole-isolation membrane contact site"/>
    <property type="evidence" value="ECO:0007669"/>
    <property type="project" value="EnsemblFungi"/>
</dbReference>
<dbReference type="Pfam" id="PF20637">
    <property type="entry name" value="ATG5_HBR"/>
    <property type="match status" value="1"/>
</dbReference>
<reference evidence="11 12" key="1">
    <citation type="journal article" date="2011" name="Proc. Natl. Acad. Sci. U.S.A.">
        <title>Evolutionary erosion of yeast sex chromosomes by mating-type switching accidents.</title>
        <authorList>
            <person name="Gordon J.L."/>
            <person name="Armisen D."/>
            <person name="Proux-Wera E."/>
            <person name="Oheigeartaigh S.S."/>
            <person name="Byrne K.P."/>
            <person name="Wolfe K.H."/>
        </authorList>
    </citation>
    <scope>NUCLEOTIDE SEQUENCE [LARGE SCALE GENOMIC DNA]</scope>
    <source>
        <strain evidence="12">ATCC 34711 / CBS 6284 / DSM 70876 / NBRC 10599 / NRRL Y-10934 / UCD 77-7</strain>
    </source>
</reference>
<dbReference type="Proteomes" id="UP000002866">
    <property type="component" value="Chromosome 3"/>
</dbReference>
<dbReference type="GO" id="GO:0140355">
    <property type="term" value="F:cargo receptor ligand activity"/>
    <property type="evidence" value="ECO:0007669"/>
    <property type="project" value="EnsemblFungi"/>
</dbReference>
<keyword evidence="12" id="KW-1185">Reference proteome</keyword>
<dbReference type="KEGG" id="tbl:TBLA_0C01810"/>
<protein>
    <recommendedName>
        <fullName evidence="7">Autophagy protein 5</fullName>
    </recommendedName>
</protein>
<gene>
    <name evidence="11" type="primary">TBLA0C01810</name>
    <name evidence="11" type="ORF">TBLA_0C01810</name>
</gene>
<dbReference type="GO" id="GO:0034727">
    <property type="term" value="P:piecemeal microautophagy of the nucleus"/>
    <property type="evidence" value="ECO:0007669"/>
    <property type="project" value="EnsemblFungi"/>
</dbReference>
<dbReference type="Gene3D" id="3.10.20.620">
    <property type="match status" value="1"/>
</dbReference>
<dbReference type="STRING" id="1071380.I2H0U2"/>
<keyword evidence="7" id="KW-0472">Membrane</keyword>
<dbReference type="InParanoid" id="I2H0U2"/>
<evidence type="ECO:0000256" key="6">
    <source>
        <dbReference type="ARBA" id="ARBA00023006"/>
    </source>
</evidence>
<dbReference type="GeneID" id="14494974"/>
<accession>I2H0U2</accession>
<dbReference type="InterPro" id="IPR048940">
    <property type="entry name" value="ATG5_HBR"/>
</dbReference>
<dbReference type="AlphaFoldDB" id="I2H0U2"/>
<evidence type="ECO:0000256" key="2">
    <source>
        <dbReference type="ARBA" id="ARBA00006910"/>
    </source>
</evidence>
<evidence type="ECO:0000256" key="1">
    <source>
        <dbReference type="ARBA" id="ARBA00004623"/>
    </source>
</evidence>
<dbReference type="GO" id="GO:0006995">
    <property type="term" value="P:cellular response to nitrogen starvation"/>
    <property type="evidence" value="ECO:0007669"/>
    <property type="project" value="TreeGrafter"/>
</dbReference>
<feature type="domain" description="Autophagy protein ATG5 UblB" evidence="8">
    <location>
        <begin position="204"/>
        <end position="292"/>
    </location>
</feature>
<dbReference type="HOGENOM" id="CLU_051894_2_0_1"/>
<dbReference type="GO" id="GO:0051365">
    <property type="term" value="P:cellular response to potassium ion starvation"/>
    <property type="evidence" value="ECO:0007669"/>
    <property type="project" value="EnsemblFungi"/>
</dbReference>
<dbReference type="OMA" id="SIQKAVW"/>
<evidence type="ECO:0000313" key="11">
    <source>
        <dbReference type="EMBL" id="CCH59994.1"/>
    </source>
</evidence>
<dbReference type="GO" id="GO:0034045">
    <property type="term" value="C:phagophore assembly site membrane"/>
    <property type="evidence" value="ECO:0007669"/>
    <property type="project" value="UniProtKB-SubCell"/>
</dbReference>
<dbReference type="GO" id="GO:0019776">
    <property type="term" value="F:Atg8-family ligase activity"/>
    <property type="evidence" value="ECO:0007669"/>
    <property type="project" value="EnsemblFungi"/>
</dbReference>
<dbReference type="Gene3D" id="1.10.246.190">
    <property type="entry name" value="Autophagy protein Apg5, helix rich domain"/>
    <property type="match status" value="1"/>
</dbReference>
<keyword evidence="3 7" id="KW-1017">Isopeptide bond</keyword>
<organism evidence="11 12">
    <name type="scientific">Henningerozyma blattae (strain ATCC 34711 / CBS 6284 / DSM 70876 / NBRC 10599 / NRRL Y-10934 / UCD 77-7)</name>
    <name type="common">Yeast</name>
    <name type="synonym">Tetrapisispora blattae</name>
    <dbReference type="NCBI Taxonomy" id="1071380"/>
    <lineage>
        <taxon>Eukaryota</taxon>
        <taxon>Fungi</taxon>
        <taxon>Dikarya</taxon>
        <taxon>Ascomycota</taxon>
        <taxon>Saccharomycotina</taxon>
        <taxon>Saccharomycetes</taxon>
        <taxon>Saccharomycetales</taxon>
        <taxon>Saccharomycetaceae</taxon>
        <taxon>Henningerozyma</taxon>
    </lineage>
</organism>
<keyword evidence="5" id="KW-0653">Protein transport</keyword>
<evidence type="ECO:0000256" key="4">
    <source>
        <dbReference type="ARBA" id="ARBA00022843"/>
    </source>
</evidence>
<dbReference type="RefSeq" id="XP_004179513.1">
    <property type="nucleotide sequence ID" value="XM_004179465.1"/>
</dbReference>
<dbReference type="Pfam" id="PF20638">
    <property type="entry name" value="ATG5_UblA"/>
    <property type="match status" value="1"/>
</dbReference>
<proteinExistence type="inferred from homology"/>
<dbReference type="Pfam" id="PF04106">
    <property type="entry name" value="ATG5_UblB"/>
    <property type="match status" value="1"/>
</dbReference>
<keyword evidence="7" id="KW-0813">Transport</keyword>
<dbReference type="InterPro" id="IPR042526">
    <property type="entry name" value="Atg5_HR"/>
</dbReference>
<name>I2H0U2_HENB6</name>
<dbReference type="GO" id="GO:0000423">
    <property type="term" value="P:mitophagy"/>
    <property type="evidence" value="ECO:0007669"/>
    <property type="project" value="EnsemblFungi"/>
</dbReference>
<dbReference type="OrthoDB" id="272162at2759"/>
<evidence type="ECO:0000259" key="8">
    <source>
        <dbReference type="Pfam" id="PF04106"/>
    </source>
</evidence>
<dbReference type="GO" id="GO:0034274">
    <property type="term" value="C:Atg12-Atg5-Atg16 complex"/>
    <property type="evidence" value="ECO:0007669"/>
    <property type="project" value="EnsemblFungi"/>
</dbReference>
<evidence type="ECO:0000256" key="7">
    <source>
        <dbReference type="RuleBase" id="RU361202"/>
    </source>
</evidence>
<feature type="domain" description="Autophagy protein ATG5 UblA" evidence="10">
    <location>
        <begin position="8"/>
        <end position="118"/>
    </location>
</feature>
<evidence type="ECO:0000259" key="10">
    <source>
        <dbReference type="Pfam" id="PF20638"/>
    </source>
</evidence>
<comment type="subunit">
    <text evidence="7">Conjugated with ATG12.</text>
</comment>
<dbReference type="PANTHER" id="PTHR13040:SF2">
    <property type="entry name" value="AUTOPHAGY PROTEIN 5"/>
    <property type="match status" value="1"/>
</dbReference>